<dbReference type="SUPFAM" id="SSF143990">
    <property type="entry name" value="YbiA-like"/>
    <property type="match status" value="1"/>
</dbReference>
<dbReference type="EMBL" id="CP011125">
    <property type="protein sequence ID" value="AKF11117.1"/>
    <property type="molecule type" value="Genomic_DNA"/>
</dbReference>
<dbReference type="Pfam" id="PF08719">
    <property type="entry name" value="NADAR"/>
    <property type="match status" value="1"/>
</dbReference>
<feature type="domain" description="NADAR" evidence="3">
    <location>
        <begin position="32"/>
        <end position="179"/>
    </location>
</feature>
<dbReference type="AlphaFoldDB" id="A0A0F6W9W5"/>
<dbReference type="InterPro" id="IPR012816">
    <property type="entry name" value="NADAR"/>
</dbReference>
<organism evidence="4 5">
    <name type="scientific">Sandaracinus amylolyticus</name>
    <dbReference type="NCBI Taxonomy" id="927083"/>
    <lineage>
        <taxon>Bacteria</taxon>
        <taxon>Pseudomonadati</taxon>
        <taxon>Myxococcota</taxon>
        <taxon>Polyangia</taxon>
        <taxon>Polyangiales</taxon>
        <taxon>Sandaracinaceae</taxon>
        <taxon>Sandaracinus</taxon>
    </lineage>
</organism>
<evidence type="ECO:0000313" key="5">
    <source>
        <dbReference type="Proteomes" id="UP000034883"/>
    </source>
</evidence>
<name>A0A0F6W9W5_9BACT</name>
<evidence type="ECO:0000256" key="1">
    <source>
        <dbReference type="ARBA" id="ARBA00000022"/>
    </source>
</evidence>
<dbReference type="CDD" id="cd15457">
    <property type="entry name" value="NADAR"/>
    <property type="match status" value="1"/>
</dbReference>
<evidence type="ECO:0000313" key="4">
    <source>
        <dbReference type="EMBL" id="AKF11117.1"/>
    </source>
</evidence>
<dbReference type="NCBIfam" id="TIGR02464">
    <property type="entry name" value="ribofla_fusion"/>
    <property type="match status" value="1"/>
</dbReference>
<keyword evidence="5" id="KW-1185">Reference proteome</keyword>
<reference evidence="4 5" key="1">
    <citation type="submission" date="2015-03" db="EMBL/GenBank/DDBJ databases">
        <title>Genome assembly of Sandaracinus amylolyticus DSM 53668.</title>
        <authorList>
            <person name="Sharma G."/>
            <person name="Subramanian S."/>
        </authorList>
    </citation>
    <scope>NUCLEOTIDE SEQUENCE [LARGE SCALE GENOMIC DNA]</scope>
    <source>
        <strain evidence="4 5">DSM 53668</strain>
    </source>
</reference>
<comment type="catalytic activity">
    <reaction evidence="1">
        <text>5-amino-6-(5-phospho-D-ribosylamino)uracil + H2O = 5,6-diaminouracil + D-ribose 5-phosphate</text>
        <dbReference type="Rhea" id="RHEA:55020"/>
        <dbReference type="ChEBI" id="CHEBI:15377"/>
        <dbReference type="ChEBI" id="CHEBI:46252"/>
        <dbReference type="ChEBI" id="CHEBI:58453"/>
        <dbReference type="ChEBI" id="CHEBI:78346"/>
    </reaction>
</comment>
<dbReference type="KEGG" id="samy:DB32_008266"/>
<gene>
    <name evidence="4" type="ORF">DB32_008266</name>
</gene>
<dbReference type="Proteomes" id="UP000034883">
    <property type="component" value="Chromosome"/>
</dbReference>
<dbReference type="Gene3D" id="1.10.357.40">
    <property type="entry name" value="YbiA-like"/>
    <property type="match status" value="1"/>
</dbReference>
<protein>
    <recommendedName>
        <fullName evidence="3">NADAR domain-containing protein</fullName>
    </recommendedName>
</protein>
<sequence>MHRTFDARRIEAEVITMLSRGRDPDTGEEFVFFYGHEVLFSQWHPAPFTLAGAPFPTAEHWMMAAKALLFRDVEMLGAILVAPHPREAKALGRKVRNFDDAIWKARSADLVYAGNDAKLAAPERRDVLLATKGATLVEASPRDRIWGIGLGASHPDACRRARWRGQNRLGRVLTELRDDWLAERADARAARALEGLELAWLAR</sequence>
<evidence type="ECO:0000259" key="3">
    <source>
        <dbReference type="Pfam" id="PF08719"/>
    </source>
</evidence>
<comment type="catalytic activity">
    <reaction evidence="2">
        <text>2,5-diamino-6-hydroxy-4-(5-phosphoribosylamino)-pyrimidine + H2O = 2,5,6-triamino-4-hydroxypyrimidine + D-ribose 5-phosphate</text>
        <dbReference type="Rhea" id="RHEA:23436"/>
        <dbReference type="ChEBI" id="CHEBI:15377"/>
        <dbReference type="ChEBI" id="CHEBI:58614"/>
        <dbReference type="ChEBI" id="CHEBI:78346"/>
        <dbReference type="ChEBI" id="CHEBI:137796"/>
    </reaction>
</comment>
<evidence type="ECO:0000256" key="2">
    <source>
        <dbReference type="ARBA" id="ARBA00000751"/>
    </source>
</evidence>
<accession>A0A0F6W9W5</accession>
<dbReference type="STRING" id="927083.DB32_008266"/>
<dbReference type="InterPro" id="IPR037238">
    <property type="entry name" value="YbiA-like_sf"/>
</dbReference>
<proteinExistence type="predicted"/>